<reference evidence="2" key="1">
    <citation type="submission" date="2024-03" db="EMBL/GenBank/DDBJ databases">
        <authorList>
            <consortium name="ELIXIR-Norway"/>
            <consortium name="Elixir Norway"/>
        </authorList>
    </citation>
    <scope>NUCLEOTIDE SEQUENCE</scope>
</reference>
<evidence type="ECO:0000313" key="3">
    <source>
        <dbReference type="Proteomes" id="UP001497522"/>
    </source>
</evidence>
<dbReference type="Proteomes" id="UP001497522">
    <property type="component" value="Chromosome 16"/>
</dbReference>
<feature type="domain" description="G" evidence="1">
    <location>
        <begin position="212"/>
        <end position="287"/>
    </location>
</feature>
<dbReference type="InterPro" id="IPR006073">
    <property type="entry name" value="GTP-bd"/>
</dbReference>
<evidence type="ECO:0000259" key="1">
    <source>
        <dbReference type="Pfam" id="PF01926"/>
    </source>
</evidence>
<dbReference type="InterPro" id="IPR027417">
    <property type="entry name" value="P-loop_NTPase"/>
</dbReference>
<dbReference type="CDD" id="cd00882">
    <property type="entry name" value="Ras_like_GTPase"/>
    <property type="match status" value="1"/>
</dbReference>
<dbReference type="Pfam" id="PF01926">
    <property type="entry name" value="MMR_HSR1"/>
    <property type="match status" value="1"/>
</dbReference>
<proteinExistence type="predicted"/>
<dbReference type="EMBL" id="OZ023717">
    <property type="protein sequence ID" value="CAK9866929.1"/>
    <property type="molecule type" value="Genomic_DNA"/>
</dbReference>
<accession>A0ABP1AWE5</accession>
<dbReference type="SUPFAM" id="SSF52540">
    <property type="entry name" value="P-loop containing nucleoside triphosphate hydrolases"/>
    <property type="match status" value="1"/>
</dbReference>
<sequence>MSGKIKGPIDEHIKRLTKEANDTVKAVTMFLTSGLLICNKASKVNEDGSSDSKPQIEDEMGDFKRLLSTLPLIPIVMAGYVVSKVRSMFKPSEIIVDEYNSVLRIACWEASAWSNSPSTSASTVPQEVANEVTLLEQALITRVHESNDEFKDLIRNAHCFNGMTKKKKCPKFKHKFLRKAKSQSRINLLKRIKVVVDTKTMYDKVVEGTRYVGFLGAEDVGKSTFIKNVLERFDPGRLEMPKCGTDIHTSKVTAYNVNNTLCLVDFPGGNGLGGYADEWKQFAALPSSCVLLLNFQVPRHHGFLDKRDTYIDVQLNPEAPLHDIKKDQKEMYLEIKKSLGTQITVAFNKVGNSVTDIVSNQNED</sequence>
<keyword evidence="3" id="KW-1185">Reference proteome</keyword>
<dbReference type="Gene3D" id="3.40.50.300">
    <property type="entry name" value="P-loop containing nucleotide triphosphate hydrolases"/>
    <property type="match status" value="1"/>
</dbReference>
<evidence type="ECO:0000313" key="2">
    <source>
        <dbReference type="EMBL" id="CAK9866929.1"/>
    </source>
</evidence>
<gene>
    <name evidence="2" type="ORF">CSSPJE1EN2_LOCUS9924</name>
</gene>
<organism evidence="2 3">
    <name type="scientific">Sphagnum jensenii</name>
    <dbReference type="NCBI Taxonomy" id="128206"/>
    <lineage>
        <taxon>Eukaryota</taxon>
        <taxon>Viridiplantae</taxon>
        <taxon>Streptophyta</taxon>
        <taxon>Embryophyta</taxon>
        <taxon>Bryophyta</taxon>
        <taxon>Sphagnophytina</taxon>
        <taxon>Sphagnopsida</taxon>
        <taxon>Sphagnales</taxon>
        <taxon>Sphagnaceae</taxon>
        <taxon>Sphagnum</taxon>
    </lineage>
</organism>
<protein>
    <recommendedName>
        <fullName evidence="1">G domain-containing protein</fullName>
    </recommendedName>
</protein>
<name>A0ABP1AWE5_9BRYO</name>